<comment type="caution">
    <text evidence="1">The sequence shown here is derived from an EMBL/GenBank/DDBJ whole genome shotgun (WGS) entry which is preliminary data.</text>
</comment>
<organism evidence="1 2">
    <name type="scientific">Flavobacterium aquidurense</name>
    <dbReference type="NCBI Taxonomy" id="362413"/>
    <lineage>
        <taxon>Bacteria</taxon>
        <taxon>Pseudomonadati</taxon>
        <taxon>Bacteroidota</taxon>
        <taxon>Flavobacteriia</taxon>
        <taxon>Flavobacteriales</taxon>
        <taxon>Flavobacteriaceae</taxon>
        <taxon>Flavobacterium</taxon>
    </lineage>
</organism>
<proteinExistence type="predicted"/>
<evidence type="ECO:0000313" key="2">
    <source>
        <dbReference type="Proteomes" id="UP000050443"/>
    </source>
</evidence>
<sequence length="214" mass="24574">MKIKKLAIQNYKYFCSLEGSDYIASEFALETILRLIKKFNISDILEIGLGIGSVSDTVLKFSKLNKLDIKYVGTESNEFCLKALPKNVQHYDQIQLFPKLNEVISKKFDLIIIDGLDLSLKQIEQYCAVNAILFIEGGREDQTKSILSIFPKSLFVNVITLKKNPPYAHESRSVKSYIGGGQLIFINPTFKMKLFWAKQKAFTFIKRKIRKNFK</sequence>
<protein>
    <recommendedName>
        <fullName evidence="3">Methyltransferase domain-containing protein</fullName>
    </recommendedName>
</protein>
<evidence type="ECO:0000313" key="1">
    <source>
        <dbReference type="EMBL" id="KQB41573.1"/>
    </source>
</evidence>
<reference evidence="1 2" key="1">
    <citation type="submission" date="2014-09" db="EMBL/GenBank/DDBJ databases">
        <title>Genome sequence of Flavobacterium aquidurense RC62.</title>
        <authorList>
            <person name="Kim J.F."/>
            <person name="Kwak M.-J."/>
        </authorList>
    </citation>
    <scope>NUCLEOTIDE SEQUENCE [LARGE SCALE GENOMIC DNA]</scope>
    <source>
        <strain evidence="1 2">RC62</strain>
    </source>
</reference>
<dbReference type="Gene3D" id="3.40.50.150">
    <property type="entry name" value="Vaccinia Virus protein VP39"/>
    <property type="match status" value="1"/>
</dbReference>
<name>A0A0Q0RWH0_9FLAO</name>
<dbReference type="PATRIC" id="fig|362413.3.peg.3844"/>
<evidence type="ECO:0008006" key="3">
    <source>
        <dbReference type="Google" id="ProtNLM"/>
    </source>
</evidence>
<dbReference type="SUPFAM" id="SSF53335">
    <property type="entry name" value="S-adenosyl-L-methionine-dependent methyltransferases"/>
    <property type="match status" value="1"/>
</dbReference>
<dbReference type="OrthoDB" id="1435796at2"/>
<dbReference type="STRING" id="362413.RC62_3918"/>
<dbReference type="Proteomes" id="UP000050443">
    <property type="component" value="Unassembled WGS sequence"/>
</dbReference>
<dbReference type="AlphaFoldDB" id="A0A0Q0RWH0"/>
<dbReference type="EMBL" id="JRLF01000007">
    <property type="protein sequence ID" value="KQB41573.1"/>
    <property type="molecule type" value="Genomic_DNA"/>
</dbReference>
<dbReference type="RefSeq" id="WP_055093176.1">
    <property type="nucleotide sequence ID" value="NZ_JRLF01000007.1"/>
</dbReference>
<accession>A0A0Q0RWH0</accession>
<gene>
    <name evidence="1" type="ORF">RC62_3918</name>
</gene>
<dbReference type="InterPro" id="IPR029063">
    <property type="entry name" value="SAM-dependent_MTases_sf"/>
</dbReference>